<name>A0A2I7SDV0_9FLAO</name>
<feature type="transmembrane region" description="Helical" evidence="1">
    <location>
        <begin position="12"/>
        <end position="33"/>
    </location>
</feature>
<dbReference type="AlphaFoldDB" id="A0A2I7SDV0"/>
<protein>
    <submittedName>
        <fullName evidence="2">Uncharacterized protein</fullName>
    </submittedName>
</protein>
<reference evidence="3" key="1">
    <citation type="submission" date="2018-01" db="EMBL/GenBank/DDBJ databases">
        <title>Complete genome of Tamlana sp. UJ94.</title>
        <authorList>
            <person name="Jung J."/>
            <person name="Chung D."/>
            <person name="Bae S.S."/>
            <person name="Baek K."/>
        </authorList>
    </citation>
    <scope>NUCLEOTIDE SEQUENCE [LARGE SCALE GENOMIC DNA]</scope>
    <source>
        <strain evidence="3">UJ94</strain>
    </source>
</reference>
<evidence type="ECO:0000313" key="3">
    <source>
        <dbReference type="Proteomes" id="UP000236592"/>
    </source>
</evidence>
<keyword evidence="1" id="KW-0812">Transmembrane</keyword>
<gene>
    <name evidence="2" type="ORF">C1A40_00580</name>
</gene>
<keyword evidence="3" id="KW-1185">Reference proteome</keyword>
<keyword evidence="1" id="KW-0472">Membrane</keyword>
<dbReference type="EMBL" id="CP025938">
    <property type="protein sequence ID" value="AUS04068.1"/>
    <property type="molecule type" value="Genomic_DNA"/>
</dbReference>
<accession>A0A2I7SDV0</accession>
<dbReference type="Proteomes" id="UP000236592">
    <property type="component" value="Chromosome"/>
</dbReference>
<organism evidence="2 3">
    <name type="scientific">Pseudotamlana carrageenivorans</name>
    <dbReference type="NCBI Taxonomy" id="2069432"/>
    <lineage>
        <taxon>Bacteria</taxon>
        <taxon>Pseudomonadati</taxon>
        <taxon>Bacteroidota</taxon>
        <taxon>Flavobacteriia</taxon>
        <taxon>Flavobacteriales</taxon>
        <taxon>Flavobacteriaceae</taxon>
        <taxon>Pseudotamlana</taxon>
    </lineage>
</organism>
<evidence type="ECO:0000313" key="2">
    <source>
        <dbReference type="EMBL" id="AUS04068.1"/>
    </source>
</evidence>
<proteinExistence type="predicted"/>
<evidence type="ECO:0000256" key="1">
    <source>
        <dbReference type="SAM" id="Phobius"/>
    </source>
</evidence>
<sequence length="111" mass="12979">MTPNRQHIIFRIFTLYIVAMLTLPALTKCIHIFEHHNHIVCENEDTTHIHQVDLDCDFQKFQIFTNFTPLNLSFCLKGPKEKHGPIVSSGYDFLSKFQSLHFSLRGPPYFT</sequence>
<dbReference type="KEGG" id="taj:C1A40_00580"/>
<keyword evidence="1" id="KW-1133">Transmembrane helix</keyword>